<dbReference type="InterPro" id="IPR001991">
    <property type="entry name" value="Na-dicarboxylate_symporter"/>
</dbReference>
<proteinExistence type="inferred from homology"/>
<reference evidence="10 11" key="1">
    <citation type="journal article" date="2013" name="Appl. Environ. Microbiol.">
        <title>Genome analysis suggests that the soil oligotrophic bacterium Agromonas oligotrophica (Bradyrhizobium oligotrophicum) is a nitrogen-fixing symbiont of Aeschynomene indica.</title>
        <authorList>
            <person name="Okubo T."/>
            <person name="Fukushima S."/>
            <person name="Itakura M."/>
            <person name="Oshima K."/>
            <person name="Longtonglang A."/>
            <person name="Teaumroong N."/>
            <person name="Mitsui H."/>
            <person name="Hattori M."/>
            <person name="Hattori R."/>
            <person name="Hattori T."/>
            <person name="Minamisawa K."/>
        </authorList>
    </citation>
    <scope>NUCLEOTIDE SEQUENCE [LARGE SCALE GENOMIC DNA]</scope>
    <source>
        <strain evidence="10 11">S58</strain>
    </source>
</reference>
<comment type="subcellular location">
    <subcellularLocation>
        <location evidence="1">Cell inner membrane</location>
        <topology evidence="1">Multi-pass membrane protein</topology>
    </subcellularLocation>
</comment>
<evidence type="ECO:0000256" key="5">
    <source>
        <dbReference type="ARBA" id="ARBA00022692"/>
    </source>
</evidence>
<feature type="transmembrane region" description="Helical" evidence="9">
    <location>
        <begin position="28"/>
        <end position="47"/>
    </location>
</feature>
<name>M4ZCM7_9BRAD</name>
<dbReference type="SUPFAM" id="SSF118215">
    <property type="entry name" value="Proton glutamate symport protein"/>
    <property type="match status" value="1"/>
</dbReference>
<evidence type="ECO:0000256" key="7">
    <source>
        <dbReference type="ARBA" id="ARBA00022989"/>
    </source>
</evidence>
<protein>
    <submittedName>
        <fullName evidence="10">C4-dicarboxylic acid, orotate and citrate transporter</fullName>
    </submittedName>
</protein>
<dbReference type="PANTHER" id="PTHR42865">
    <property type="entry name" value="PROTON/GLUTAMATE-ASPARTATE SYMPORTER"/>
    <property type="match status" value="1"/>
</dbReference>
<dbReference type="EMBL" id="AP012603">
    <property type="protein sequence ID" value="BAM91557.1"/>
    <property type="molecule type" value="Genomic_DNA"/>
</dbReference>
<feature type="transmembrane region" description="Helical" evidence="9">
    <location>
        <begin position="172"/>
        <end position="190"/>
    </location>
</feature>
<dbReference type="PANTHER" id="PTHR42865:SF1">
    <property type="entry name" value="AEROBIC C4-DICARBOXYLATE TRANSPORT PROTEIN"/>
    <property type="match status" value="1"/>
</dbReference>
<accession>M4ZCM7</accession>
<comment type="similarity">
    <text evidence="2">Belongs to the dicarboxylate/amino acid:cation symporter (DAACS) (TC 2.A.23) family.</text>
</comment>
<dbReference type="OrthoDB" id="9766690at2"/>
<evidence type="ECO:0000256" key="6">
    <source>
        <dbReference type="ARBA" id="ARBA00022847"/>
    </source>
</evidence>
<keyword evidence="5 9" id="KW-0812">Transmembrane</keyword>
<feature type="transmembrane region" description="Helical" evidence="9">
    <location>
        <begin position="238"/>
        <end position="271"/>
    </location>
</feature>
<feature type="transmembrane region" description="Helical" evidence="9">
    <location>
        <begin position="59"/>
        <end position="82"/>
    </location>
</feature>
<evidence type="ECO:0000256" key="9">
    <source>
        <dbReference type="SAM" id="Phobius"/>
    </source>
</evidence>
<feature type="transmembrane region" description="Helical" evidence="9">
    <location>
        <begin position="211"/>
        <end position="232"/>
    </location>
</feature>
<keyword evidence="7 9" id="KW-1133">Transmembrane helix</keyword>
<evidence type="ECO:0000256" key="8">
    <source>
        <dbReference type="ARBA" id="ARBA00023136"/>
    </source>
</evidence>
<gene>
    <name evidence="10" type="ORF">S58_55800</name>
</gene>
<feature type="transmembrane region" description="Helical" evidence="9">
    <location>
        <begin position="94"/>
        <end position="114"/>
    </location>
</feature>
<dbReference type="PRINTS" id="PR00173">
    <property type="entry name" value="EDTRNSPORT"/>
</dbReference>
<keyword evidence="11" id="KW-1185">Reference proteome</keyword>
<evidence type="ECO:0000313" key="11">
    <source>
        <dbReference type="Proteomes" id="UP000011841"/>
    </source>
</evidence>
<feature type="transmembrane region" description="Helical" evidence="9">
    <location>
        <begin position="401"/>
        <end position="425"/>
    </location>
</feature>
<dbReference type="Gene3D" id="1.10.3860.10">
    <property type="entry name" value="Sodium:dicarboxylate symporter"/>
    <property type="match status" value="1"/>
</dbReference>
<dbReference type="KEGG" id="aol:S58_55800"/>
<dbReference type="PATRIC" id="fig|1245469.3.peg.5711"/>
<evidence type="ECO:0000256" key="3">
    <source>
        <dbReference type="ARBA" id="ARBA00022448"/>
    </source>
</evidence>
<keyword evidence="8 9" id="KW-0472">Membrane</keyword>
<keyword evidence="6" id="KW-0769">Symport</keyword>
<dbReference type="RefSeq" id="WP_015668644.1">
    <property type="nucleotide sequence ID" value="NC_020453.1"/>
</dbReference>
<dbReference type="GO" id="GO:0005886">
    <property type="term" value="C:plasma membrane"/>
    <property type="evidence" value="ECO:0007669"/>
    <property type="project" value="UniProtKB-SubCell"/>
</dbReference>
<dbReference type="GO" id="GO:0015366">
    <property type="term" value="F:malate:proton symporter activity"/>
    <property type="evidence" value="ECO:0007669"/>
    <property type="project" value="TreeGrafter"/>
</dbReference>
<evidence type="ECO:0000256" key="2">
    <source>
        <dbReference type="ARBA" id="ARBA00006148"/>
    </source>
</evidence>
<dbReference type="GO" id="GO:0015138">
    <property type="term" value="F:fumarate transmembrane transporter activity"/>
    <property type="evidence" value="ECO:0007669"/>
    <property type="project" value="TreeGrafter"/>
</dbReference>
<feature type="transmembrane region" description="Helical" evidence="9">
    <location>
        <begin position="355"/>
        <end position="381"/>
    </location>
</feature>
<dbReference type="eggNOG" id="COG1301">
    <property type="taxonomic scope" value="Bacteria"/>
</dbReference>
<keyword evidence="4" id="KW-1003">Cell membrane</keyword>
<dbReference type="HOGENOM" id="CLU_019375_7_0_5"/>
<dbReference type="GeneID" id="301819318"/>
<evidence type="ECO:0000313" key="10">
    <source>
        <dbReference type="EMBL" id="BAM91557.1"/>
    </source>
</evidence>
<dbReference type="Pfam" id="PF00375">
    <property type="entry name" value="SDF"/>
    <property type="match status" value="1"/>
</dbReference>
<dbReference type="Proteomes" id="UP000011841">
    <property type="component" value="Chromosome"/>
</dbReference>
<evidence type="ECO:0000256" key="4">
    <source>
        <dbReference type="ARBA" id="ARBA00022475"/>
    </source>
</evidence>
<dbReference type="FunFam" id="1.10.3860.10:FF:000001">
    <property type="entry name" value="C4-dicarboxylate transport protein"/>
    <property type="match status" value="1"/>
</dbReference>
<dbReference type="AlphaFoldDB" id="M4ZCM7"/>
<dbReference type="InterPro" id="IPR036458">
    <property type="entry name" value="Na:dicarbo_symporter_sf"/>
</dbReference>
<dbReference type="GO" id="GO:0015141">
    <property type="term" value="F:succinate transmembrane transporter activity"/>
    <property type="evidence" value="ECO:0007669"/>
    <property type="project" value="TreeGrafter"/>
</dbReference>
<organism evidence="10 11">
    <name type="scientific">Bradyrhizobium oligotrophicum S58</name>
    <dbReference type="NCBI Taxonomy" id="1245469"/>
    <lineage>
        <taxon>Bacteria</taxon>
        <taxon>Pseudomonadati</taxon>
        <taxon>Pseudomonadota</taxon>
        <taxon>Alphaproteobacteria</taxon>
        <taxon>Hyphomicrobiales</taxon>
        <taxon>Nitrobacteraceae</taxon>
        <taxon>Bradyrhizobium</taxon>
    </lineage>
</organism>
<dbReference type="GO" id="GO:0070778">
    <property type="term" value="P:L-aspartate transmembrane transport"/>
    <property type="evidence" value="ECO:0007669"/>
    <property type="project" value="TreeGrafter"/>
</dbReference>
<keyword evidence="3" id="KW-0813">Transport</keyword>
<dbReference type="STRING" id="1245469.S58_55800"/>
<evidence type="ECO:0000256" key="1">
    <source>
        <dbReference type="ARBA" id="ARBA00004429"/>
    </source>
</evidence>
<sequence>MGTIAAAQNDGRATSVATARKKPLWRSLGLQVAVSMVLGIAVGLLWPDFATSLKVLGDIFLRLIKTAVAPLVFLTVVVGIVAAGDIKRVGKVGLIAILYFEIVSTVALALGLIFGNAIGVGKGLGQITASAAATKGAEAAAKAAASSHTTFDQFLLNVFPDNFLGAFARGELLQVLVIALIFGFGLMALSPERRAPIESGLNTISTAFFEFIHIIMSLAPIGTFGAVAYAVGSNGTSVLIALAYLVLTFYALVALFILVVLGAICALFGINILHLLRYIREEILIMLGTASSESVLPRLLEKLPSYGPSTQTVGLVLPTGYAFNLDGTSLFMSMGVIFLANAYGVTLSWEQELGILAIMLLTSKGAATVSGGSFVVFAATVTASGILPVDGLALIFGVYRFLSIAVSTCNVIGNTVAAVVVAKIAGEFDGDTLRRVDAAEVN</sequence>